<dbReference type="Proteomes" id="UP000309038">
    <property type="component" value="Unassembled WGS sequence"/>
</dbReference>
<gene>
    <name evidence="1" type="ORF">EW026_g7794</name>
</gene>
<protein>
    <submittedName>
        <fullName evidence="1">Uncharacterized protein</fullName>
    </submittedName>
</protein>
<sequence>MKAAVKIERRLREIEAQDSLDDLRTQLITSYGLQAKKKDVRGQRRTTRAYGAIQRKWKSIQAAAAAYRRTWTALLALGMSESDPRFRMLKKEDVKAFTVFSADQQLGDLKKCVRPSWIWEDLSFVDAQGDEAVKEYFEDGTSGSLVVIE</sequence>
<accession>A0A4S4K6M8</accession>
<reference evidence="1 2" key="1">
    <citation type="submission" date="2019-02" db="EMBL/GenBank/DDBJ databases">
        <title>Genome sequencing of the rare red list fungi Phlebia centrifuga.</title>
        <authorList>
            <person name="Buettner E."/>
            <person name="Kellner H."/>
        </authorList>
    </citation>
    <scope>NUCLEOTIDE SEQUENCE [LARGE SCALE GENOMIC DNA]</scope>
    <source>
        <strain evidence="1 2">DSM 108282</strain>
    </source>
</reference>
<dbReference type="AlphaFoldDB" id="A0A4S4K6M8"/>
<evidence type="ECO:0000313" key="2">
    <source>
        <dbReference type="Proteomes" id="UP000309038"/>
    </source>
</evidence>
<organism evidence="1 2">
    <name type="scientific">Hermanssonia centrifuga</name>
    <dbReference type="NCBI Taxonomy" id="98765"/>
    <lineage>
        <taxon>Eukaryota</taxon>
        <taxon>Fungi</taxon>
        <taxon>Dikarya</taxon>
        <taxon>Basidiomycota</taxon>
        <taxon>Agaricomycotina</taxon>
        <taxon>Agaricomycetes</taxon>
        <taxon>Polyporales</taxon>
        <taxon>Meruliaceae</taxon>
        <taxon>Hermanssonia</taxon>
    </lineage>
</organism>
<comment type="caution">
    <text evidence="1">The sequence shown here is derived from an EMBL/GenBank/DDBJ whole genome shotgun (WGS) entry which is preliminary data.</text>
</comment>
<proteinExistence type="predicted"/>
<name>A0A4S4K6M8_9APHY</name>
<evidence type="ECO:0000313" key="1">
    <source>
        <dbReference type="EMBL" id="THG93446.1"/>
    </source>
</evidence>
<dbReference type="EMBL" id="SGPJ01000661">
    <property type="protein sequence ID" value="THG93446.1"/>
    <property type="molecule type" value="Genomic_DNA"/>
</dbReference>
<keyword evidence="2" id="KW-1185">Reference proteome</keyword>